<feature type="transmembrane region" description="Helical" evidence="6">
    <location>
        <begin position="87"/>
        <end position="116"/>
    </location>
</feature>
<evidence type="ECO:0000313" key="8">
    <source>
        <dbReference type="Proteomes" id="UP000037977"/>
    </source>
</evidence>
<reference evidence="7 8" key="1">
    <citation type="submission" date="2015-07" db="EMBL/GenBank/DDBJ databases">
        <title>Genome sequencing project for genomic taxonomy and phylogenomics of Bacillus-like bacteria.</title>
        <authorList>
            <person name="Liu B."/>
            <person name="Wang J."/>
            <person name="Zhu Y."/>
            <person name="Liu G."/>
            <person name="Chen Q."/>
            <person name="Chen Z."/>
            <person name="Che J."/>
            <person name="Ge C."/>
            <person name="Shi H."/>
            <person name="Pan Z."/>
            <person name="Liu X."/>
        </authorList>
    </citation>
    <scope>NUCLEOTIDE SEQUENCE [LARGE SCALE GENOMIC DNA]</scope>
    <source>
        <strain evidence="7 8">DSM 54</strain>
    </source>
</reference>
<dbReference type="Gene3D" id="1.10.4160.10">
    <property type="entry name" value="Hydantoin permease"/>
    <property type="match status" value="1"/>
</dbReference>
<dbReference type="RefSeq" id="WP_053995908.1">
    <property type="nucleotide sequence ID" value="NZ_CP065643.1"/>
</dbReference>
<evidence type="ECO:0000256" key="3">
    <source>
        <dbReference type="ARBA" id="ARBA00022692"/>
    </source>
</evidence>
<comment type="subcellular location">
    <subcellularLocation>
        <location evidence="1">Membrane</location>
        <topology evidence="1">Multi-pass membrane protein</topology>
    </subcellularLocation>
</comment>
<feature type="transmembrane region" description="Helical" evidence="6">
    <location>
        <begin position="148"/>
        <end position="166"/>
    </location>
</feature>
<feature type="transmembrane region" description="Helical" evidence="6">
    <location>
        <begin position="12"/>
        <end position="34"/>
    </location>
</feature>
<accession>A0A0N0CUZ9</accession>
<sequence length="422" mass="44828">MKNDNNVQSWYSLGIIWAGAMICIPSLLVGNALITNMSLPKALAVAFVGYAIVVFIMVLQGMQSSDLAKPTVHIAGQVFGKKGSRTILSIILSIACLGWFGIQANVCGVALANLLAAYNLTIPVPLASLISGLVMVVSAMYGMKVLRILSYIAVPILVIICIYGLVQTLTGDQLQLIRNYQPQGTMSFMDGLAVTIGSFALGAVIAGDYSQFSKKRSDVFKAATLGIIPAGVLMIGVGAVLTIAYQTSDLTAVFLHIATPFIGGVALILATWKTNLVNAISGGIALINVFDVAKNKEKIAIGVAGTIGTVLAVIGILNYFTPIMSILSAMIPPVAGVMIASYWVIHKGNKTSWHEVEGVNRLGVFSWLVGAVIACLPVFFSLFPELPALPNNPMIGIIISFILYYIGYRISAQKTVVLEEQQ</sequence>
<gene>
    <name evidence="7" type="ORF">ADM90_15825</name>
</gene>
<dbReference type="PATRIC" id="fig|33935.3.peg.1903"/>
<feature type="transmembrane region" description="Helical" evidence="6">
    <location>
        <begin position="299"/>
        <end position="320"/>
    </location>
</feature>
<dbReference type="Proteomes" id="UP000037977">
    <property type="component" value="Unassembled WGS sequence"/>
</dbReference>
<feature type="transmembrane region" description="Helical" evidence="6">
    <location>
        <begin position="40"/>
        <end position="59"/>
    </location>
</feature>
<feature type="transmembrane region" description="Helical" evidence="6">
    <location>
        <begin position="186"/>
        <end position="207"/>
    </location>
</feature>
<dbReference type="InterPro" id="IPR001248">
    <property type="entry name" value="Pur-cyt_permease"/>
</dbReference>
<evidence type="ECO:0000256" key="2">
    <source>
        <dbReference type="ARBA" id="ARBA00008974"/>
    </source>
</evidence>
<comment type="caution">
    <text evidence="7">The sequence shown here is derived from an EMBL/GenBank/DDBJ whole genome shotgun (WGS) entry which is preliminary data.</text>
</comment>
<dbReference type="GO" id="GO:0015209">
    <property type="term" value="F:cytosine transmembrane transporter activity"/>
    <property type="evidence" value="ECO:0007669"/>
    <property type="project" value="InterPro"/>
</dbReference>
<feature type="transmembrane region" description="Helical" evidence="6">
    <location>
        <begin position="326"/>
        <end position="345"/>
    </location>
</feature>
<dbReference type="GO" id="GO:0005886">
    <property type="term" value="C:plasma membrane"/>
    <property type="evidence" value="ECO:0007669"/>
    <property type="project" value="TreeGrafter"/>
</dbReference>
<dbReference type="STRING" id="33935.ADM90_15825"/>
<evidence type="ECO:0000256" key="1">
    <source>
        <dbReference type="ARBA" id="ARBA00004141"/>
    </source>
</evidence>
<evidence type="ECO:0000256" key="5">
    <source>
        <dbReference type="ARBA" id="ARBA00023136"/>
    </source>
</evidence>
<dbReference type="AlphaFoldDB" id="A0A0N0CUZ9"/>
<feature type="transmembrane region" description="Helical" evidence="6">
    <location>
        <begin position="251"/>
        <end position="272"/>
    </location>
</feature>
<dbReference type="PANTHER" id="PTHR30569">
    <property type="entry name" value="CYTOSINE TRANSPORTER CODB"/>
    <property type="match status" value="1"/>
</dbReference>
<keyword evidence="8" id="KW-1185">Reference proteome</keyword>
<feature type="transmembrane region" description="Helical" evidence="6">
    <location>
        <begin position="389"/>
        <end position="406"/>
    </location>
</feature>
<dbReference type="InterPro" id="IPR030191">
    <property type="entry name" value="CodB"/>
</dbReference>
<feature type="transmembrane region" description="Helical" evidence="6">
    <location>
        <begin position="122"/>
        <end position="141"/>
    </location>
</feature>
<organism evidence="7 8">
    <name type="scientific">Lysinibacillus macroides</name>
    <dbReference type="NCBI Taxonomy" id="33935"/>
    <lineage>
        <taxon>Bacteria</taxon>
        <taxon>Bacillati</taxon>
        <taxon>Bacillota</taxon>
        <taxon>Bacilli</taxon>
        <taxon>Bacillales</taxon>
        <taxon>Bacillaceae</taxon>
        <taxon>Lysinibacillus</taxon>
    </lineage>
</organism>
<feature type="transmembrane region" description="Helical" evidence="6">
    <location>
        <begin position="219"/>
        <end position="245"/>
    </location>
</feature>
<evidence type="ECO:0000256" key="4">
    <source>
        <dbReference type="ARBA" id="ARBA00022989"/>
    </source>
</evidence>
<name>A0A0N0CUZ9_9BACI</name>
<proteinExistence type="inferred from homology"/>
<comment type="similarity">
    <text evidence="2">Belongs to the purine-cytosine permease (2.A.39) family.</text>
</comment>
<keyword evidence="4 6" id="KW-1133">Transmembrane helix</keyword>
<dbReference type="PANTHER" id="PTHR30569:SF0">
    <property type="entry name" value="CYTOSINE PERMEASE"/>
    <property type="match status" value="1"/>
</dbReference>
<evidence type="ECO:0000256" key="6">
    <source>
        <dbReference type="SAM" id="Phobius"/>
    </source>
</evidence>
<dbReference type="OrthoDB" id="9787279at2"/>
<dbReference type="CDD" id="cd11484">
    <property type="entry name" value="SLC-NCS1sbd_CobB-like"/>
    <property type="match status" value="1"/>
</dbReference>
<dbReference type="EMBL" id="LGCI01000010">
    <property type="protein sequence ID" value="KOY80664.1"/>
    <property type="molecule type" value="Genomic_DNA"/>
</dbReference>
<dbReference type="Pfam" id="PF02133">
    <property type="entry name" value="Transp_cyt_pur"/>
    <property type="match status" value="1"/>
</dbReference>
<keyword evidence="5 6" id="KW-0472">Membrane</keyword>
<keyword evidence="3 6" id="KW-0812">Transmembrane</keyword>
<feature type="transmembrane region" description="Helical" evidence="6">
    <location>
        <begin position="365"/>
        <end position="383"/>
    </location>
</feature>
<protein>
    <submittedName>
        <fullName evidence="7">Cytosine permease</fullName>
    </submittedName>
</protein>
<evidence type="ECO:0000313" key="7">
    <source>
        <dbReference type="EMBL" id="KOY80664.1"/>
    </source>
</evidence>